<dbReference type="GeneID" id="80885396"/>
<dbReference type="AlphaFoldDB" id="A0AAD7QL86"/>
<organism evidence="2 3">
    <name type="scientific">Lipomyces tetrasporus</name>
    <dbReference type="NCBI Taxonomy" id="54092"/>
    <lineage>
        <taxon>Eukaryota</taxon>
        <taxon>Fungi</taxon>
        <taxon>Dikarya</taxon>
        <taxon>Ascomycota</taxon>
        <taxon>Saccharomycotina</taxon>
        <taxon>Lipomycetes</taxon>
        <taxon>Lipomycetales</taxon>
        <taxon>Lipomycetaceae</taxon>
        <taxon>Lipomyces</taxon>
    </lineage>
</organism>
<keyword evidence="3" id="KW-1185">Reference proteome</keyword>
<dbReference type="Proteomes" id="UP001217417">
    <property type="component" value="Unassembled WGS sequence"/>
</dbReference>
<keyword evidence="1" id="KW-0732">Signal</keyword>
<accession>A0AAD7QL86</accession>
<feature type="chain" id="PRO_5042220566" evidence="1">
    <location>
        <begin position="22"/>
        <end position="101"/>
    </location>
</feature>
<proteinExistence type="predicted"/>
<evidence type="ECO:0000313" key="3">
    <source>
        <dbReference type="Proteomes" id="UP001217417"/>
    </source>
</evidence>
<comment type="caution">
    <text evidence="2">The sequence shown here is derived from an EMBL/GenBank/DDBJ whole genome shotgun (WGS) entry which is preliminary data.</text>
</comment>
<dbReference type="RefSeq" id="XP_056040634.1">
    <property type="nucleotide sequence ID" value="XM_056190230.1"/>
</dbReference>
<reference evidence="2" key="1">
    <citation type="submission" date="2023-03" db="EMBL/GenBank/DDBJ databases">
        <title>Near-Complete genome sequence of Lipomyces tetrasporous NRRL Y-64009, an oleaginous yeast capable of growing on lignocellulosic hydrolysates.</title>
        <authorList>
            <consortium name="Lawrence Berkeley National Laboratory"/>
            <person name="Jagtap S.S."/>
            <person name="Liu J.-J."/>
            <person name="Walukiewicz H.E."/>
            <person name="Pangilinan J."/>
            <person name="Lipzen A."/>
            <person name="Ahrendt S."/>
            <person name="Koriabine M."/>
            <person name="Cobaugh K."/>
            <person name="Salamov A."/>
            <person name="Yoshinaga Y."/>
            <person name="Ng V."/>
            <person name="Daum C."/>
            <person name="Grigoriev I.V."/>
            <person name="Slininger P.J."/>
            <person name="Dien B.S."/>
            <person name="Jin Y.-S."/>
            <person name="Rao C.V."/>
        </authorList>
    </citation>
    <scope>NUCLEOTIDE SEQUENCE</scope>
    <source>
        <strain evidence="2">NRRL Y-64009</strain>
    </source>
</reference>
<evidence type="ECO:0000313" key="2">
    <source>
        <dbReference type="EMBL" id="KAJ8097184.1"/>
    </source>
</evidence>
<evidence type="ECO:0000256" key="1">
    <source>
        <dbReference type="SAM" id="SignalP"/>
    </source>
</evidence>
<name>A0AAD7QL86_9ASCO</name>
<dbReference type="EMBL" id="JARPMG010000012">
    <property type="protein sequence ID" value="KAJ8097184.1"/>
    <property type="molecule type" value="Genomic_DNA"/>
</dbReference>
<feature type="signal peptide" evidence="1">
    <location>
        <begin position="1"/>
        <end position="21"/>
    </location>
</feature>
<gene>
    <name evidence="2" type="ORF">POJ06DRAFT_286612</name>
</gene>
<sequence>MPAILQSILLSAALWFLLATGQPYRHGGSRSAEKAPTGKAVYLLTNDAVNAVVAVPIAADGTLSYGTVTGTRGAGSSSISGGTMMPSAPDALLSQNALTIA</sequence>
<protein>
    <submittedName>
        <fullName evidence="2">Uncharacterized protein</fullName>
    </submittedName>
</protein>